<feature type="domain" description="Glycosyltransferase 2-like" evidence="3">
    <location>
        <begin position="473"/>
        <end position="585"/>
    </location>
</feature>
<keyword evidence="1" id="KW-0175">Coiled coil</keyword>
<proteinExistence type="predicted"/>
<dbReference type="InterPro" id="IPR029044">
    <property type="entry name" value="Nucleotide-diphossugar_trans"/>
</dbReference>
<dbReference type="PANTHER" id="PTHR22916:SF3">
    <property type="entry name" value="UDP-GLCNAC:BETAGAL BETA-1,3-N-ACETYLGLUCOSAMINYLTRANSFERASE-LIKE PROTEIN 1"/>
    <property type="match status" value="1"/>
</dbReference>
<dbReference type="EMBL" id="JHEG04000001">
    <property type="protein sequence ID" value="KAF3888300.1"/>
    <property type="molecule type" value="Genomic_DNA"/>
</dbReference>
<dbReference type="SUPFAM" id="SSF53448">
    <property type="entry name" value="Nucleotide-diphospho-sugar transferases"/>
    <property type="match status" value="1"/>
</dbReference>
<evidence type="ECO:0000259" key="3">
    <source>
        <dbReference type="Pfam" id="PF00535"/>
    </source>
</evidence>
<comment type="caution">
    <text evidence="4">The sequence shown here is derived from an EMBL/GenBank/DDBJ whole genome shotgun (WGS) entry which is preliminary data.</text>
</comment>
<evidence type="ECO:0000313" key="4">
    <source>
        <dbReference type="EMBL" id="KAF3888300.1"/>
    </source>
</evidence>
<dbReference type="InterPro" id="IPR001296">
    <property type="entry name" value="Glyco_trans_1"/>
</dbReference>
<sequence length="772" mass="89251">MAEKQESLRILSENEYELKFQTNIQNSFFIEDNQKIALLVTNEYEGFFKNGGIGTYYRNLSENLASEGWYIILLLCNKEVNLAENPQLSHIKNVFTIYEIQEILTLQPIHFDILAATKSNSIDYQSFCCLFFTQALVNTFQNYQIYIEFHEWLGLGYRTIQAKESNLLGNKCTTGVTLHSGHEWLYEVNETYTPTNSLDFLQVCHYEQYSYENADLPFFPSYYLQSKVSSYGWNVSHAIHMPNFIPIIESFQKKQSHLNGALEKLAANSIPIIFFGRLEERKGLSEFLEAISLLEDSLTNQIHIIFLGKIVQLQSSKLKHLTSQEYIAEKIGKHHIRYDIFSDLSSQEALNLVSSLHHPIVCLTSSQENFPNSTLEVGQLPVRLIVSDIDGFRETLNLINRFSEVYWFQPKNSYSLYTQIVKLLSTNSEVIEVPDKNILIKTNQNLIKRKLYHIEQSYTEGAIVTNTNPKVTIGVTCYNLGKYLMECLTSVDKQTYQNLEVFVLNDASTDEYTNEIFKQCQSIFTNYSFISLEKNIGLGAARNYLINRATGDYFLPLDADNVLLPFGIEKFVSAAQSSEATITTCIKKDFDLSSGYYIFTGGYIPSVLRTNICGDACSLFSINFLRKFTHPEDKEVRTHDWGLMAAAVATKEKITYYPYPLYEYRIRPDSMIRGAVEEQQQYYLRQYLSQIPPSEWSPRQIYMLLTATQQLLQSTKVQDERQQNLVAKFKELEFQLQQSRERIAAMETSKFWRLRTLWLKIKRKLGLPTNES</sequence>
<evidence type="ECO:0000256" key="1">
    <source>
        <dbReference type="SAM" id="Coils"/>
    </source>
</evidence>
<dbReference type="RefSeq" id="WP_050045204.1">
    <property type="nucleotide sequence ID" value="NZ_JHEG04000001.1"/>
</dbReference>
<feature type="coiled-coil region" evidence="1">
    <location>
        <begin position="722"/>
        <end position="749"/>
    </location>
</feature>
<dbReference type="Gene3D" id="3.40.50.2000">
    <property type="entry name" value="Glycogen Phosphorylase B"/>
    <property type="match status" value="2"/>
</dbReference>
<dbReference type="Gene3D" id="3.90.550.10">
    <property type="entry name" value="Spore Coat Polysaccharide Biosynthesis Protein SpsA, Chain A"/>
    <property type="match status" value="1"/>
</dbReference>
<dbReference type="PANTHER" id="PTHR22916">
    <property type="entry name" value="GLYCOSYLTRANSFERASE"/>
    <property type="match status" value="1"/>
</dbReference>
<dbReference type="Pfam" id="PF00534">
    <property type="entry name" value="Glycos_transf_1"/>
    <property type="match status" value="1"/>
</dbReference>
<gene>
    <name evidence="4" type="ORF">DA73_0400024510</name>
</gene>
<feature type="domain" description="Glycosyl transferase family 1" evidence="2">
    <location>
        <begin position="271"/>
        <end position="427"/>
    </location>
</feature>
<dbReference type="Pfam" id="PF00535">
    <property type="entry name" value="Glycos_transf_2"/>
    <property type="match status" value="1"/>
</dbReference>
<dbReference type="AlphaFoldDB" id="A0A8S9T747"/>
<dbReference type="CDD" id="cd03801">
    <property type="entry name" value="GT4_PimA-like"/>
    <property type="match status" value="1"/>
</dbReference>
<keyword evidence="5" id="KW-1185">Reference proteome</keyword>
<dbReference type="OrthoDB" id="518264at2"/>
<name>A0A8S9T747_9CYAN</name>
<protein>
    <submittedName>
        <fullName evidence="4">Glycosyltransferase</fullName>
    </submittedName>
</protein>
<reference evidence="4" key="2">
    <citation type="submission" date="2019-11" db="EMBL/GenBank/DDBJ databases">
        <title>Improved Assembly of Tolypothrix boutellei genome.</title>
        <authorList>
            <person name="Sarangi A.N."/>
            <person name="Mukherjee M."/>
            <person name="Ghosh S."/>
            <person name="Singh D."/>
            <person name="Das A."/>
            <person name="Kant S."/>
            <person name="Prusty A."/>
            <person name="Tripathy S."/>
        </authorList>
    </citation>
    <scope>NUCLEOTIDE SEQUENCE</scope>
    <source>
        <strain evidence="4">VB521301</strain>
    </source>
</reference>
<dbReference type="CDD" id="cd00761">
    <property type="entry name" value="Glyco_tranf_GTA_type"/>
    <property type="match status" value="1"/>
</dbReference>
<dbReference type="InterPro" id="IPR001173">
    <property type="entry name" value="Glyco_trans_2-like"/>
</dbReference>
<dbReference type="GO" id="GO:0016758">
    <property type="term" value="F:hexosyltransferase activity"/>
    <property type="evidence" value="ECO:0007669"/>
    <property type="project" value="UniProtKB-ARBA"/>
</dbReference>
<evidence type="ECO:0000313" key="5">
    <source>
        <dbReference type="Proteomes" id="UP000029738"/>
    </source>
</evidence>
<organism evidence="4 5">
    <name type="scientific">Tolypothrix bouteillei VB521301</name>
    <dbReference type="NCBI Taxonomy" id="1479485"/>
    <lineage>
        <taxon>Bacteria</taxon>
        <taxon>Bacillati</taxon>
        <taxon>Cyanobacteriota</taxon>
        <taxon>Cyanophyceae</taxon>
        <taxon>Nostocales</taxon>
        <taxon>Tolypothrichaceae</taxon>
        <taxon>Tolypothrix</taxon>
    </lineage>
</organism>
<dbReference type="SUPFAM" id="SSF53756">
    <property type="entry name" value="UDP-Glycosyltransferase/glycogen phosphorylase"/>
    <property type="match status" value="1"/>
</dbReference>
<dbReference type="Proteomes" id="UP000029738">
    <property type="component" value="Unassembled WGS sequence"/>
</dbReference>
<accession>A0A8S9T747</accession>
<evidence type="ECO:0000259" key="2">
    <source>
        <dbReference type="Pfam" id="PF00534"/>
    </source>
</evidence>
<reference evidence="4" key="1">
    <citation type="journal article" date="2015" name="Genome Announc.">
        <title>Draft Genome Sequence of Tolypothrix boutellei Strain VB521301.</title>
        <authorList>
            <person name="Chandrababunaidu M.M."/>
            <person name="Singh D."/>
            <person name="Sen D."/>
            <person name="Bhan S."/>
            <person name="Das S."/>
            <person name="Gupta A."/>
            <person name="Adhikary S.P."/>
            <person name="Tripathy S."/>
        </authorList>
    </citation>
    <scope>NUCLEOTIDE SEQUENCE</scope>
    <source>
        <strain evidence="4">VB521301</strain>
    </source>
</reference>